<reference evidence="1 2" key="1">
    <citation type="journal article" date="2009" name="PLoS Genet.">
        <title>Localized plasticity in the streamlined genomes of vinyl chloride respiring Dehalococcoides.</title>
        <authorList>
            <person name="McMurdie P.J."/>
            <person name="Behrens S.F."/>
            <person name="Muller J.A."/>
            <person name="Goke J."/>
            <person name="Ritalahti K.M."/>
            <person name="Wagner R."/>
            <person name="Goltsman E."/>
            <person name="Lapidus A."/>
            <person name="Holmes S."/>
            <person name="Loffler F.E."/>
            <person name="Spormann A.M."/>
        </authorList>
    </citation>
    <scope>NUCLEOTIDE SEQUENCE [LARGE SCALE GENOMIC DNA]</scope>
    <source>
        <strain evidence="1 2">VS</strain>
    </source>
</reference>
<dbReference type="EMBL" id="CP001827">
    <property type="protein sequence ID" value="ACZ61404.1"/>
    <property type="molecule type" value="Genomic_DNA"/>
</dbReference>
<sequence length="178" mass="20502">MVMRLAPTRGGFLRPFGCGWFIREYLLGNGPEGSKTIDPKIGAAQADINFEYKEALARATARDRAERILSNMVVKGADVSEEEAEKIYQRELKRVSRKFTHMRYHSFLMYFGVLKRLEWVEATNRTEASAIQDNYSSAPERVYYKLTKKGIEANEELWSNPLFTLYPEIGPSHMKKPD</sequence>
<dbReference type="KEGG" id="dev:DhcVS_242"/>
<accession>D2BGF4</accession>
<evidence type="ECO:0000313" key="2">
    <source>
        <dbReference type="Proteomes" id="UP000002506"/>
    </source>
</evidence>
<name>D2BGF4_DEHMV</name>
<organism evidence="1 2">
    <name type="scientific">Dehalococcoides mccartyi (strain VS)</name>
    <dbReference type="NCBI Taxonomy" id="311424"/>
    <lineage>
        <taxon>Bacteria</taxon>
        <taxon>Bacillati</taxon>
        <taxon>Chloroflexota</taxon>
        <taxon>Dehalococcoidia</taxon>
        <taxon>Dehalococcoidales</taxon>
        <taxon>Dehalococcoidaceae</taxon>
        <taxon>Dehalococcoides</taxon>
    </lineage>
</organism>
<dbReference type="Proteomes" id="UP000002506">
    <property type="component" value="Chromosome"/>
</dbReference>
<gene>
    <name evidence="1" type="ordered locus">DhcVS_242</name>
</gene>
<protein>
    <submittedName>
        <fullName evidence="1">Uncharacterized protein</fullName>
    </submittedName>
</protein>
<dbReference type="AlphaFoldDB" id="D2BGF4"/>
<proteinExistence type="predicted"/>
<evidence type="ECO:0000313" key="1">
    <source>
        <dbReference type="EMBL" id="ACZ61404.1"/>
    </source>
</evidence>
<dbReference type="OrthoDB" id="166209at2"/>
<dbReference type="HOGENOM" id="CLU_1508234_0_0_0"/>